<proteinExistence type="predicted"/>
<protein>
    <submittedName>
        <fullName evidence="1">Uncharacterized protein</fullName>
    </submittedName>
</protein>
<evidence type="ECO:0000313" key="1">
    <source>
        <dbReference type="EMBL" id="MBB5803467.1"/>
    </source>
</evidence>
<evidence type="ECO:0000313" key="2">
    <source>
        <dbReference type="Proteomes" id="UP000552097"/>
    </source>
</evidence>
<gene>
    <name evidence="1" type="ORF">F4560_003235</name>
</gene>
<keyword evidence="2" id="KW-1185">Reference proteome</keyword>
<dbReference type="Proteomes" id="UP000552097">
    <property type="component" value="Unassembled WGS sequence"/>
</dbReference>
<sequence length="97" mass="10673">MVVALAIARRGARDSARIAEQGAREVEARERRRQRAVAMLVRGEFGLFQGIDQVAVINSSSSPVVEVQIEEVKGYPLVPVEPPSGRWPVRPVVSPRD</sequence>
<name>A0A7W9HJJ1_9PSEU</name>
<dbReference type="EMBL" id="JACHMO010000001">
    <property type="protein sequence ID" value="MBB5803467.1"/>
    <property type="molecule type" value="Genomic_DNA"/>
</dbReference>
<reference evidence="1 2" key="1">
    <citation type="submission" date="2020-08" db="EMBL/GenBank/DDBJ databases">
        <title>Sequencing the genomes of 1000 actinobacteria strains.</title>
        <authorList>
            <person name="Klenk H.-P."/>
        </authorList>
    </citation>
    <scope>NUCLEOTIDE SEQUENCE [LARGE SCALE GENOMIC DNA]</scope>
    <source>
        <strain evidence="1 2">DSM 45486</strain>
    </source>
</reference>
<dbReference type="RefSeq" id="WP_184920819.1">
    <property type="nucleotide sequence ID" value="NZ_JACHMO010000001.1"/>
</dbReference>
<organism evidence="1 2">
    <name type="scientific">Saccharothrix ecbatanensis</name>
    <dbReference type="NCBI Taxonomy" id="1105145"/>
    <lineage>
        <taxon>Bacteria</taxon>
        <taxon>Bacillati</taxon>
        <taxon>Actinomycetota</taxon>
        <taxon>Actinomycetes</taxon>
        <taxon>Pseudonocardiales</taxon>
        <taxon>Pseudonocardiaceae</taxon>
        <taxon>Saccharothrix</taxon>
    </lineage>
</organism>
<accession>A0A7W9HJJ1</accession>
<comment type="caution">
    <text evidence="1">The sequence shown here is derived from an EMBL/GenBank/DDBJ whole genome shotgun (WGS) entry which is preliminary data.</text>
</comment>
<dbReference type="AlphaFoldDB" id="A0A7W9HJJ1"/>